<gene>
    <name evidence="3" type="ORF">BP6252_01304</name>
</gene>
<feature type="transmembrane region" description="Helical" evidence="2">
    <location>
        <begin position="214"/>
        <end position="236"/>
    </location>
</feature>
<evidence type="ECO:0000256" key="2">
    <source>
        <dbReference type="SAM" id="Phobius"/>
    </source>
</evidence>
<feature type="region of interest" description="Disordered" evidence="1">
    <location>
        <begin position="34"/>
        <end position="55"/>
    </location>
</feature>
<organism evidence="3 4">
    <name type="scientific">Coleophoma cylindrospora</name>
    <dbReference type="NCBI Taxonomy" id="1849047"/>
    <lineage>
        <taxon>Eukaryota</taxon>
        <taxon>Fungi</taxon>
        <taxon>Dikarya</taxon>
        <taxon>Ascomycota</taxon>
        <taxon>Pezizomycotina</taxon>
        <taxon>Leotiomycetes</taxon>
        <taxon>Helotiales</taxon>
        <taxon>Dermateaceae</taxon>
        <taxon>Coleophoma</taxon>
    </lineage>
</organism>
<feature type="transmembrane region" description="Helical" evidence="2">
    <location>
        <begin position="154"/>
        <end position="178"/>
    </location>
</feature>
<reference evidence="3 4" key="1">
    <citation type="journal article" date="2018" name="IMA Fungus">
        <title>IMA Genome-F 9: Draft genome sequence of Annulohypoxylon stygium, Aspergillus mulundensis, Berkeleyomyces basicola (syn. Thielaviopsis basicola), Ceratocystis smalleyi, two Cercospora beticola strains, Coleophoma cylindrospora, Fusarium fracticaudum, Phialophora cf. hyalina, and Morchella septimelata.</title>
        <authorList>
            <person name="Wingfield B.D."/>
            <person name="Bills G.F."/>
            <person name="Dong Y."/>
            <person name="Huang W."/>
            <person name="Nel W.J."/>
            <person name="Swalarsk-Parry B.S."/>
            <person name="Vaghefi N."/>
            <person name="Wilken P.M."/>
            <person name="An Z."/>
            <person name="de Beer Z.W."/>
            <person name="De Vos L."/>
            <person name="Chen L."/>
            <person name="Duong T.A."/>
            <person name="Gao Y."/>
            <person name="Hammerbacher A."/>
            <person name="Kikkert J.R."/>
            <person name="Li Y."/>
            <person name="Li H."/>
            <person name="Li K."/>
            <person name="Li Q."/>
            <person name="Liu X."/>
            <person name="Ma X."/>
            <person name="Naidoo K."/>
            <person name="Pethybridge S.J."/>
            <person name="Sun J."/>
            <person name="Steenkamp E.T."/>
            <person name="van der Nest M.A."/>
            <person name="van Wyk S."/>
            <person name="Wingfield M.J."/>
            <person name="Xiong C."/>
            <person name="Yue Q."/>
            <person name="Zhang X."/>
        </authorList>
    </citation>
    <scope>NUCLEOTIDE SEQUENCE [LARGE SCALE GENOMIC DNA]</scope>
    <source>
        <strain evidence="3 4">BP6252</strain>
    </source>
</reference>
<comment type="caution">
    <text evidence="3">The sequence shown here is derived from an EMBL/GenBank/DDBJ whole genome shotgun (WGS) entry which is preliminary data.</text>
</comment>
<feature type="compositionally biased region" description="Low complexity" evidence="1">
    <location>
        <begin position="42"/>
        <end position="55"/>
    </location>
</feature>
<keyword evidence="2" id="KW-1133">Transmembrane helix</keyword>
<feature type="transmembrane region" description="Helical" evidence="2">
    <location>
        <begin position="242"/>
        <end position="261"/>
    </location>
</feature>
<keyword evidence="2" id="KW-0472">Membrane</keyword>
<dbReference type="OrthoDB" id="10334344at2759"/>
<name>A0A3D8SSJ8_9HELO</name>
<keyword evidence="2" id="KW-0812">Transmembrane</keyword>
<sequence>MSRDDASSEKSSDHAIDTNKYLFGIHKYRQNHSYLRPQRPPSFTSSQAQSHSDSSYTFTDEKSAYSYSSLSTMGASEGRYSLLPRLSMDSNGPEEATSAFLAPALRDGPSRDWHCTARVGTLRTLLRTFTILFTILSIVLLSCFFRAYNVAPIVFLSISLAEQIFVLCFAHAESVFAFRIRFELKRNDWKRARQLHNLQHAPEDVEFGKKAKGYGVMIADLLVGLGVMSGSIVMVARQYRPGGWPVFPFFVMFSQFVLVLLDFMDENTSFKFIVQRPREKAPEPGPDEMTVPYQDLEQGDAAVITDATLVPEGSQVPEAVQGTGLA</sequence>
<evidence type="ECO:0000313" key="4">
    <source>
        <dbReference type="Proteomes" id="UP000256645"/>
    </source>
</evidence>
<protein>
    <submittedName>
        <fullName evidence="3">Uncharacterized protein</fullName>
    </submittedName>
</protein>
<evidence type="ECO:0000313" key="3">
    <source>
        <dbReference type="EMBL" id="RDW89272.1"/>
    </source>
</evidence>
<keyword evidence="4" id="KW-1185">Reference proteome</keyword>
<dbReference type="EMBL" id="PDLM01000001">
    <property type="protein sequence ID" value="RDW89272.1"/>
    <property type="molecule type" value="Genomic_DNA"/>
</dbReference>
<dbReference type="Proteomes" id="UP000256645">
    <property type="component" value="Unassembled WGS sequence"/>
</dbReference>
<evidence type="ECO:0000256" key="1">
    <source>
        <dbReference type="SAM" id="MobiDB-lite"/>
    </source>
</evidence>
<proteinExistence type="predicted"/>
<dbReference type="AlphaFoldDB" id="A0A3D8SSJ8"/>
<feature type="transmembrane region" description="Helical" evidence="2">
    <location>
        <begin position="128"/>
        <end position="148"/>
    </location>
</feature>
<accession>A0A3D8SSJ8</accession>